<organism evidence="1 2">
    <name type="scientific">Lentzea rhizosphaerae</name>
    <dbReference type="NCBI Taxonomy" id="2041025"/>
    <lineage>
        <taxon>Bacteria</taxon>
        <taxon>Bacillati</taxon>
        <taxon>Actinomycetota</taxon>
        <taxon>Actinomycetes</taxon>
        <taxon>Pseudonocardiales</taxon>
        <taxon>Pseudonocardiaceae</taxon>
        <taxon>Lentzea</taxon>
    </lineage>
</organism>
<dbReference type="RefSeq" id="WP_382379201.1">
    <property type="nucleotide sequence ID" value="NZ_JBHRZI010000040.1"/>
</dbReference>
<reference evidence="2" key="1">
    <citation type="journal article" date="2019" name="Int. J. Syst. Evol. Microbiol.">
        <title>The Global Catalogue of Microorganisms (GCM) 10K type strain sequencing project: providing services to taxonomists for standard genome sequencing and annotation.</title>
        <authorList>
            <consortium name="The Broad Institute Genomics Platform"/>
            <consortium name="The Broad Institute Genome Sequencing Center for Infectious Disease"/>
            <person name="Wu L."/>
            <person name="Ma J."/>
        </authorList>
    </citation>
    <scope>NUCLEOTIDE SEQUENCE [LARGE SCALE GENOMIC DNA]</scope>
    <source>
        <strain evidence="2">CGMCC 4.7405</strain>
    </source>
</reference>
<protein>
    <submittedName>
        <fullName evidence="1">WXG100 family type VII secretion target</fullName>
    </submittedName>
</protein>
<sequence>MTGFVGMDPEAVRTLARQLELKASEIDTIATALSTQIDGTTWLGRDADAFRGDWAGTYRTQLAAVSTALREASTRATNNAAQQEEASRA</sequence>
<dbReference type="EMBL" id="JBHRZI010000040">
    <property type="protein sequence ID" value="MFC3897719.1"/>
    <property type="molecule type" value="Genomic_DNA"/>
</dbReference>
<keyword evidence="2" id="KW-1185">Reference proteome</keyword>
<dbReference type="Proteomes" id="UP001595690">
    <property type="component" value="Unassembled WGS sequence"/>
</dbReference>
<evidence type="ECO:0000313" key="2">
    <source>
        <dbReference type="Proteomes" id="UP001595690"/>
    </source>
</evidence>
<dbReference type="Gene3D" id="1.10.287.1060">
    <property type="entry name" value="ESAT-6-like"/>
    <property type="match status" value="1"/>
</dbReference>
<comment type="caution">
    <text evidence="1">The sequence shown here is derived from an EMBL/GenBank/DDBJ whole genome shotgun (WGS) entry which is preliminary data.</text>
</comment>
<gene>
    <name evidence="1" type="ORF">ACFOWZ_40145</name>
</gene>
<proteinExistence type="predicted"/>
<name>A0ABV8C785_9PSEU</name>
<evidence type="ECO:0000313" key="1">
    <source>
        <dbReference type="EMBL" id="MFC3897719.1"/>
    </source>
</evidence>
<accession>A0ABV8C785</accession>